<keyword evidence="1" id="KW-0812">Transmembrane</keyword>
<dbReference type="InterPro" id="IPR045584">
    <property type="entry name" value="Pilin-like"/>
</dbReference>
<keyword evidence="3" id="KW-1185">Reference proteome</keyword>
<protein>
    <submittedName>
        <fullName evidence="2">Uncharacterized protein</fullName>
    </submittedName>
</protein>
<accession>A0A5C5Z677</accession>
<feature type="transmembrane region" description="Helical" evidence="1">
    <location>
        <begin position="12"/>
        <end position="35"/>
    </location>
</feature>
<reference evidence="2 3" key="1">
    <citation type="submission" date="2019-02" db="EMBL/GenBank/DDBJ databases">
        <title>Deep-cultivation of Planctomycetes and their phenomic and genomic characterization uncovers novel biology.</title>
        <authorList>
            <person name="Wiegand S."/>
            <person name="Jogler M."/>
            <person name="Boedeker C."/>
            <person name="Pinto D."/>
            <person name="Vollmers J."/>
            <person name="Rivas-Marin E."/>
            <person name="Kohn T."/>
            <person name="Peeters S.H."/>
            <person name="Heuer A."/>
            <person name="Rast P."/>
            <person name="Oberbeckmann S."/>
            <person name="Bunk B."/>
            <person name="Jeske O."/>
            <person name="Meyerdierks A."/>
            <person name="Storesund J.E."/>
            <person name="Kallscheuer N."/>
            <person name="Luecker S."/>
            <person name="Lage O.M."/>
            <person name="Pohl T."/>
            <person name="Merkel B.J."/>
            <person name="Hornburger P."/>
            <person name="Mueller R.-W."/>
            <person name="Bruemmer F."/>
            <person name="Labrenz M."/>
            <person name="Spormann A.M."/>
            <person name="Op Den Camp H."/>
            <person name="Overmann J."/>
            <person name="Amann R."/>
            <person name="Jetten M.S.M."/>
            <person name="Mascher T."/>
            <person name="Medema M.H."/>
            <person name="Devos D.P."/>
            <person name="Kaster A.-K."/>
            <person name="Ovreas L."/>
            <person name="Rohde M."/>
            <person name="Galperin M.Y."/>
            <person name="Jogler C."/>
        </authorList>
    </citation>
    <scope>NUCLEOTIDE SEQUENCE [LARGE SCALE GENOMIC DNA]</scope>
    <source>
        <strain evidence="2 3">CA13</strain>
    </source>
</reference>
<dbReference type="SUPFAM" id="SSF54523">
    <property type="entry name" value="Pili subunits"/>
    <property type="match status" value="1"/>
</dbReference>
<keyword evidence="1" id="KW-1133">Transmembrane helix</keyword>
<dbReference type="RefSeq" id="WP_146399159.1">
    <property type="nucleotide sequence ID" value="NZ_SJPJ01000001.1"/>
</dbReference>
<evidence type="ECO:0000256" key="1">
    <source>
        <dbReference type="SAM" id="Phobius"/>
    </source>
</evidence>
<keyword evidence="1" id="KW-0472">Membrane</keyword>
<dbReference type="InterPro" id="IPR012902">
    <property type="entry name" value="N_methyl_site"/>
</dbReference>
<sequence>MHRALLFGRLAFTLLELMVVIVLLVIVSGIGLLSIQSSMTLAARQRVISQIIALDNQERAAARRSPRQGRLVQSSAEQIQFELAQRTVQMPSGMRINRLLMLTDRANFASVSEVTFVSSGQSPTYAVEIVDARGMRSWIILLGISGQAFSIDNENEMTALLDTVKGAM</sequence>
<evidence type="ECO:0000313" key="3">
    <source>
        <dbReference type="Proteomes" id="UP000315010"/>
    </source>
</evidence>
<name>A0A5C5Z677_9BACT</name>
<dbReference type="Gene3D" id="3.30.700.10">
    <property type="entry name" value="Glycoprotein, Type 4 Pilin"/>
    <property type="match status" value="1"/>
</dbReference>
<dbReference type="OrthoDB" id="288967at2"/>
<dbReference type="AlphaFoldDB" id="A0A5C5Z677"/>
<evidence type="ECO:0000313" key="2">
    <source>
        <dbReference type="EMBL" id="TWT82576.1"/>
    </source>
</evidence>
<dbReference type="NCBIfam" id="TIGR02532">
    <property type="entry name" value="IV_pilin_GFxxxE"/>
    <property type="match status" value="1"/>
</dbReference>
<gene>
    <name evidence="2" type="ORF">CA13_40390</name>
</gene>
<organism evidence="2 3">
    <name type="scientific">Novipirellula herctigrandis</name>
    <dbReference type="NCBI Taxonomy" id="2527986"/>
    <lineage>
        <taxon>Bacteria</taxon>
        <taxon>Pseudomonadati</taxon>
        <taxon>Planctomycetota</taxon>
        <taxon>Planctomycetia</taxon>
        <taxon>Pirellulales</taxon>
        <taxon>Pirellulaceae</taxon>
        <taxon>Novipirellula</taxon>
    </lineage>
</organism>
<dbReference type="Proteomes" id="UP000315010">
    <property type="component" value="Unassembled WGS sequence"/>
</dbReference>
<dbReference type="EMBL" id="SJPJ01000001">
    <property type="protein sequence ID" value="TWT82576.1"/>
    <property type="molecule type" value="Genomic_DNA"/>
</dbReference>
<comment type="caution">
    <text evidence="2">The sequence shown here is derived from an EMBL/GenBank/DDBJ whole genome shotgun (WGS) entry which is preliminary data.</text>
</comment>
<proteinExistence type="predicted"/>